<evidence type="ECO:0000256" key="7">
    <source>
        <dbReference type="ARBA" id="ARBA00023316"/>
    </source>
</evidence>
<dbReference type="Gene3D" id="1.20.58.1040">
    <property type="match status" value="1"/>
</dbReference>
<evidence type="ECO:0000256" key="8">
    <source>
        <dbReference type="RuleBase" id="RU361209"/>
    </source>
</evidence>
<keyword evidence="6" id="KW-0325">Glycoprotein</keyword>
<keyword evidence="4 8" id="KW-0732">Signal</keyword>
<evidence type="ECO:0000256" key="5">
    <source>
        <dbReference type="ARBA" id="ARBA00023157"/>
    </source>
</evidence>
<dbReference type="EMBL" id="FXLY01000013">
    <property type="protein sequence ID" value="SMN22639.1"/>
    <property type="molecule type" value="Genomic_DNA"/>
</dbReference>
<dbReference type="SUPFAM" id="SSF51445">
    <property type="entry name" value="(Trans)glycosidases"/>
    <property type="match status" value="1"/>
</dbReference>
<dbReference type="InterPro" id="IPR004886">
    <property type="entry name" value="Glucanosyltransferase"/>
</dbReference>
<keyword evidence="8" id="KW-0472">Membrane</keyword>
<evidence type="ECO:0000259" key="9">
    <source>
        <dbReference type="SMART" id="SM00768"/>
    </source>
</evidence>
<dbReference type="PANTHER" id="PTHR31468">
    <property type="entry name" value="1,3-BETA-GLUCANOSYLTRANSFERASE GAS1"/>
    <property type="match status" value="1"/>
</dbReference>
<dbReference type="FunFam" id="3.20.20.80:FF:000038">
    <property type="entry name" value="1,3-beta-glucanosyltransferase"/>
    <property type="match status" value="1"/>
</dbReference>
<keyword evidence="11" id="KW-1185">Reference proteome</keyword>
<evidence type="ECO:0000256" key="4">
    <source>
        <dbReference type="ARBA" id="ARBA00022729"/>
    </source>
</evidence>
<dbReference type="Pfam" id="PF03198">
    <property type="entry name" value="Glyco_hydro_72"/>
    <property type="match status" value="1"/>
</dbReference>
<dbReference type="Pfam" id="PF07983">
    <property type="entry name" value="X8"/>
    <property type="match status" value="1"/>
</dbReference>
<protein>
    <recommendedName>
        <fullName evidence="8">1,3-beta-glucanosyltransferase</fullName>
        <ecNumber evidence="8">2.4.1.-</ecNumber>
    </recommendedName>
</protein>
<name>A0A1X7RAZ7_9SACH</name>
<reference evidence="10 11" key="1">
    <citation type="submission" date="2017-04" db="EMBL/GenBank/DDBJ databases">
        <authorList>
            <person name="Afonso C.L."/>
            <person name="Miller P.J."/>
            <person name="Scott M.A."/>
            <person name="Spackman E."/>
            <person name="Goraichik I."/>
            <person name="Dimitrov K.M."/>
            <person name="Suarez D.L."/>
            <person name="Swayne D.E."/>
        </authorList>
    </citation>
    <scope>NUCLEOTIDE SEQUENCE [LARGE SCALE GENOMIC DNA]</scope>
</reference>
<dbReference type="OrthoDB" id="421038at2759"/>
<keyword evidence="3 8" id="KW-0336">GPI-anchor</keyword>
<dbReference type="GO" id="GO:0031505">
    <property type="term" value="P:fungal-type cell wall organization"/>
    <property type="evidence" value="ECO:0007669"/>
    <property type="project" value="TreeGrafter"/>
</dbReference>
<dbReference type="GO" id="GO:0005886">
    <property type="term" value="C:plasma membrane"/>
    <property type="evidence" value="ECO:0007669"/>
    <property type="project" value="UniProtKB-SubCell"/>
</dbReference>
<evidence type="ECO:0000313" key="10">
    <source>
        <dbReference type="EMBL" id="SMN22639.1"/>
    </source>
</evidence>
<gene>
    <name evidence="10" type="ORF">KASA_0F00396G</name>
</gene>
<keyword evidence="5" id="KW-1015">Disulfide bond</keyword>
<organism evidence="10 11">
    <name type="scientific">Maudiozyma saulgeensis</name>
    <dbReference type="NCBI Taxonomy" id="1789683"/>
    <lineage>
        <taxon>Eukaryota</taxon>
        <taxon>Fungi</taxon>
        <taxon>Dikarya</taxon>
        <taxon>Ascomycota</taxon>
        <taxon>Saccharomycotina</taxon>
        <taxon>Saccharomycetes</taxon>
        <taxon>Saccharomycetales</taxon>
        <taxon>Saccharomycetaceae</taxon>
        <taxon>Maudiozyma</taxon>
    </lineage>
</organism>
<dbReference type="STRING" id="1789683.A0A1X7RAZ7"/>
<dbReference type="Proteomes" id="UP000196158">
    <property type="component" value="Unassembled WGS sequence"/>
</dbReference>
<evidence type="ECO:0000313" key="11">
    <source>
        <dbReference type="Proteomes" id="UP000196158"/>
    </source>
</evidence>
<feature type="domain" description="X8" evidence="9">
    <location>
        <begin position="394"/>
        <end position="464"/>
    </location>
</feature>
<dbReference type="InterPro" id="IPR017853">
    <property type="entry name" value="GH"/>
</dbReference>
<comment type="function">
    <text evidence="8">Splits internally a 1,3-beta-glucan molecule and transfers the newly generated reducing end (the donor) to the non-reducing end of another 1,3-beta-glucan molecule (the acceptor) forming a 1,3-beta linkage, resulting in the elongation of 1,3-beta-glucan chains in the cell wall.</text>
</comment>
<evidence type="ECO:0000256" key="1">
    <source>
        <dbReference type="ARBA" id="ARBA00004589"/>
    </source>
</evidence>
<keyword evidence="8" id="KW-0449">Lipoprotein</keyword>
<feature type="signal peptide" evidence="8">
    <location>
        <begin position="1"/>
        <end position="24"/>
    </location>
</feature>
<dbReference type="PANTHER" id="PTHR31468:SF10">
    <property type="entry name" value="1,3-BETA-GLUCANOSYLTRANSFERASE GAS2"/>
    <property type="match status" value="1"/>
</dbReference>
<accession>A0A1X7RAZ7</accession>
<comment type="similarity">
    <text evidence="2 8">Belongs to the glycosyl hydrolase 72 family.</text>
</comment>
<dbReference type="InterPro" id="IPR012946">
    <property type="entry name" value="X8"/>
</dbReference>
<dbReference type="EC" id="2.4.1.-" evidence="8"/>
<dbReference type="GO" id="GO:0042124">
    <property type="term" value="F:1,3-beta-glucanosyltransferase activity"/>
    <property type="evidence" value="ECO:0007669"/>
    <property type="project" value="TreeGrafter"/>
</dbReference>
<comment type="subcellular location">
    <subcellularLocation>
        <location evidence="8">Cell membrane</location>
        <topology evidence="8">Lipid-anchor</topology>
        <topology evidence="8">GPI-anchor</topology>
    </subcellularLocation>
    <subcellularLocation>
        <location evidence="1">Membrane</location>
        <topology evidence="1">Lipid-anchor</topology>
        <topology evidence="1">GPI-anchor</topology>
    </subcellularLocation>
</comment>
<dbReference type="SMART" id="SM00768">
    <property type="entry name" value="X8"/>
    <property type="match status" value="1"/>
</dbReference>
<feature type="chain" id="PRO_5011821897" description="1,3-beta-glucanosyltransferase" evidence="8">
    <location>
        <begin position="25"/>
        <end position="565"/>
    </location>
</feature>
<dbReference type="GO" id="GO:0071970">
    <property type="term" value="P:fungal-type cell wall (1-&gt;3)-beta-D-glucan biosynthetic process"/>
    <property type="evidence" value="ECO:0007669"/>
    <property type="project" value="TreeGrafter"/>
</dbReference>
<dbReference type="GO" id="GO:0098552">
    <property type="term" value="C:side of membrane"/>
    <property type="evidence" value="ECO:0007669"/>
    <property type="project" value="UniProtKB-KW"/>
</dbReference>
<keyword evidence="7" id="KW-0961">Cell wall biogenesis/degradation</keyword>
<dbReference type="AlphaFoldDB" id="A0A1X7RAZ7"/>
<sequence>MRNIYYTWWIFFHLLTHNLKFVFCDNFDLFPTIEIQGSKFFNSSDGKQFFLKGIAYQPQRTTEELDNTDEIFDTNYIDPLAEPTICLRDLPYLQELGINTIRVYSIDPDKDHDECMHSLMKAGIYVILDLAEPETSIVRDNPTWDVTLFERYKAVIDTMSQYNNVLGYFAGNEVTNDKYTTAASPFVKAAIRDTKDYIRKKGYRAIPVGYSSNDDIETRDNLAQYFICGQMSADFYGINMYEWCGYSSYINSGYEERTEYFKDYPVPIFFSEFGCNLDRPRPFTEVSALFGKQMSNIWSGGLAYMYFEEENNYGVVRASGSEKNVTKLPDFELLKHQFLRANPPKAEKTNYLKDIKLAKGKQSYNCPKYSEIWQVSGDLPPIPNETICACLNGLPCMLADMNSDFPFDEYFSNICEKTNCTEIMSDVGNGSFGKYSFCSNRQKLSYVASRVYFESNLTNPECPFNDDVFILNSESNAFLKSNKVCKKVLEDIKLLSDKHYPLSYLPFGLYPLNSPVYVIHDGDDMSIQNNDDHSNEKQSSVAPKTFHITKRNKILIMMIVASISF</sequence>
<keyword evidence="8 10" id="KW-0808">Transferase</keyword>
<dbReference type="Gene3D" id="3.20.20.80">
    <property type="entry name" value="Glycosidases"/>
    <property type="match status" value="1"/>
</dbReference>
<proteinExistence type="inferred from homology"/>
<evidence type="ECO:0000256" key="3">
    <source>
        <dbReference type="ARBA" id="ARBA00022622"/>
    </source>
</evidence>
<evidence type="ECO:0000256" key="6">
    <source>
        <dbReference type="ARBA" id="ARBA00023180"/>
    </source>
</evidence>
<evidence type="ECO:0000256" key="2">
    <source>
        <dbReference type="ARBA" id="ARBA00007528"/>
    </source>
</evidence>